<evidence type="ECO:0000313" key="2">
    <source>
        <dbReference type="Proteomes" id="UP000609531"/>
    </source>
</evidence>
<dbReference type="AlphaFoldDB" id="A0A934MJK9"/>
<dbReference type="EMBL" id="JAEKJA010000001">
    <property type="protein sequence ID" value="MBJ3774659.1"/>
    <property type="molecule type" value="Genomic_DNA"/>
</dbReference>
<keyword evidence="2" id="KW-1185">Reference proteome</keyword>
<dbReference type="Gene3D" id="3.90.1140.10">
    <property type="entry name" value="Cyclic phosphodiesterase"/>
    <property type="match status" value="1"/>
</dbReference>
<gene>
    <name evidence="1" type="ORF">JCR33_03120</name>
</gene>
<organism evidence="1 2">
    <name type="scientific">Acuticoccus mangrovi</name>
    <dbReference type="NCBI Taxonomy" id="2796142"/>
    <lineage>
        <taxon>Bacteria</taxon>
        <taxon>Pseudomonadati</taxon>
        <taxon>Pseudomonadota</taxon>
        <taxon>Alphaproteobacteria</taxon>
        <taxon>Hyphomicrobiales</taxon>
        <taxon>Amorphaceae</taxon>
        <taxon>Acuticoccus</taxon>
    </lineage>
</organism>
<dbReference type="GO" id="GO:0016874">
    <property type="term" value="F:ligase activity"/>
    <property type="evidence" value="ECO:0007669"/>
    <property type="project" value="UniProtKB-KW"/>
</dbReference>
<evidence type="ECO:0000313" key="1">
    <source>
        <dbReference type="EMBL" id="MBJ3774659.1"/>
    </source>
</evidence>
<comment type="caution">
    <text evidence="1">The sequence shown here is derived from an EMBL/GenBank/DDBJ whole genome shotgun (WGS) entry which is preliminary data.</text>
</comment>
<dbReference type="InterPro" id="IPR009097">
    <property type="entry name" value="Cyclic_Pdiesterase"/>
</dbReference>
<protein>
    <submittedName>
        <fullName evidence="1">2'-5' RNA ligase family protein</fullName>
    </submittedName>
</protein>
<accession>A0A934MJK9</accession>
<reference evidence="1" key="1">
    <citation type="submission" date="2020-12" db="EMBL/GenBank/DDBJ databases">
        <title>Bacterial taxonomy.</title>
        <authorList>
            <person name="Pan X."/>
        </authorList>
    </citation>
    <scope>NUCLEOTIDE SEQUENCE</scope>
    <source>
        <strain evidence="1">B2012</strain>
    </source>
</reference>
<name>A0A934MJK9_9HYPH</name>
<dbReference type="Proteomes" id="UP000609531">
    <property type="component" value="Unassembled WGS sequence"/>
</dbReference>
<dbReference type="SUPFAM" id="SSF55144">
    <property type="entry name" value="LigT-like"/>
    <property type="match status" value="1"/>
</dbReference>
<sequence length="181" mass="19092">MSAATGGRADSPIILTLQLDAAAMARFEAARRAHFPPSRTLVGAHLTLFHALPGALRAEIVATIAREAPAAPFPMAVDRLMPLGRGVAYGVSSATLLAFRERLARAFAGHLSGQDRERFRPHVTVQNKVSPAEARATLAALSADFAPFTVTAEGVQLWAYEGGPWAPLGVVSFARHTGDVG</sequence>
<keyword evidence="1" id="KW-0436">Ligase</keyword>
<dbReference type="Pfam" id="PF13563">
    <property type="entry name" value="2_5_RNA_ligase2"/>
    <property type="match status" value="1"/>
</dbReference>
<proteinExistence type="predicted"/>
<dbReference type="RefSeq" id="WP_198880524.1">
    <property type="nucleotide sequence ID" value="NZ_JAEKJA010000001.1"/>
</dbReference>